<name>A0A9P8Q4W3_WICPI</name>
<evidence type="ECO:0000313" key="3">
    <source>
        <dbReference type="Proteomes" id="UP000774326"/>
    </source>
</evidence>
<protein>
    <recommendedName>
        <fullName evidence="1">MaoC-like domain-containing protein</fullName>
    </recommendedName>
</protein>
<dbReference type="PANTHER" id="PTHR28152:SF1">
    <property type="entry name" value="HYDROXYACYL-THIOESTER DEHYDRATASE TYPE 2, MITOCHONDRIAL"/>
    <property type="match status" value="1"/>
</dbReference>
<dbReference type="OrthoDB" id="3257538at2759"/>
<comment type="caution">
    <text evidence="2">The sequence shown here is derived from an EMBL/GenBank/DDBJ whole genome shotgun (WGS) entry which is preliminary data.</text>
</comment>
<dbReference type="GO" id="GO:0019171">
    <property type="term" value="F:(3R)-hydroxyacyl-[acyl-carrier-protein] dehydratase activity"/>
    <property type="evidence" value="ECO:0007669"/>
    <property type="project" value="TreeGrafter"/>
</dbReference>
<reference evidence="2" key="2">
    <citation type="submission" date="2021-01" db="EMBL/GenBank/DDBJ databases">
        <authorList>
            <person name="Schikora-Tamarit M.A."/>
        </authorList>
    </citation>
    <scope>NUCLEOTIDE SEQUENCE</scope>
    <source>
        <strain evidence="2">CBS2887</strain>
    </source>
</reference>
<dbReference type="SUPFAM" id="SSF54637">
    <property type="entry name" value="Thioesterase/thiol ester dehydrase-isomerase"/>
    <property type="match status" value="1"/>
</dbReference>
<dbReference type="PANTHER" id="PTHR28152">
    <property type="entry name" value="HYDROXYACYL-THIOESTER DEHYDRATASE TYPE 2, MITOCHONDRIAL"/>
    <property type="match status" value="1"/>
</dbReference>
<dbReference type="InterPro" id="IPR029069">
    <property type="entry name" value="HotDog_dom_sf"/>
</dbReference>
<gene>
    <name evidence="2" type="ORF">WICPIJ_004873</name>
</gene>
<accession>A0A9P8Q4W3</accession>
<dbReference type="AlphaFoldDB" id="A0A9P8Q4W3"/>
<organism evidence="2 3">
    <name type="scientific">Wickerhamomyces pijperi</name>
    <name type="common">Yeast</name>
    <name type="synonym">Pichia pijperi</name>
    <dbReference type="NCBI Taxonomy" id="599730"/>
    <lineage>
        <taxon>Eukaryota</taxon>
        <taxon>Fungi</taxon>
        <taxon>Dikarya</taxon>
        <taxon>Ascomycota</taxon>
        <taxon>Saccharomycotina</taxon>
        <taxon>Saccharomycetes</taxon>
        <taxon>Phaffomycetales</taxon>
        <taxon>Wickerhamomycetaceae</taxon>
        <taxon>Wickerhamomyces</taxon>
    </lineage>
</organism>
<dbReference type="InterPro" id="IPR052741">
    <property type="entry name" value="Mitochondrial_HTD2"/>
</dbReference>
<dbReference type="Proteomes" id="UP000774326">
    <property type="component" value="Unassembled WGS sequence"/>
</dbReference>
<dbReference type="InterPro" id="IPR002539">
    <property type="entry name" value="MaoC-like_dom"/>
</dbReference>
<dbReference type="Pfam" id="PF01575">
    <property type="entry name" value="MaoC_dehydratas"/>
    <property type="match status" value="1"/>
</dbReference>
<dbReference type="GO" id="GO:0005739">
    <property type="term" value="C:mitochondrion"/>
    <property type="evidence" value="ECO:0007669"/>
    <property type="project" value="TreeGrafter"/>
</dbReference>
<feature type="domain" description="MaoC-like" evidence="1">
    <location>
        <begin position="156"/>
        <end position="226"/>
    </location>
</feature>
<evidence type="ECO:0000259" key="1">
    <source>
        <dbReference type="Pfam" id="PF01575"/>
    </source>
</evidence>
<dbReference type="EMBL" id="JAEUBG010002687">
    <property type="protein sequence ID" value="KAH3684143.1"/>
    <property type="molecule type" value="Genomic_DNA"/>
</dbReference>
<evidence type="ECO:0000313" key="2">
    <source>
        <dbReference type="EMBL" id="KAH3684143.1"/>
    </source>
</evidence>
<sequence length="269" mass="31423">MLSKKWVLTDHISRTTSQYLKSALCSHLKSQTPLTSTDVPKGYHFLYFNFKSEESDLSFDGYDSYQAPSNDFKRRMWVNGELSFLKDLKFNEQSFCVENVERVRNIKCANLVTISREILNGDGEISILEKRSLVYLNDLYDASKTPVKKFTKQSDHRYTLTPSDILLFRYSALTFNSHKIHYDKQYAKTEGYPNLIVHGPLTVTLMMEWVQSFNDEVISSFRYKNVCPLFVNQPLTLCLREDDENAKWDVWIENEQGHVAFEGVIEYIK</sequence>
<dbReference type="Gene3D" id="3.10.129.10">
    <property type="entry name" value="Hotdog Thioesterase"/>
    <property type="match status" value="1"/>
</dbReference>
<reference evidence="2" key="1">
    <citation type="journal article" date="2021" name="Open Biol.">
        <title>Shared evolutionary footprints suggest mitochondrial oxidative damage underlies multiple complex I losses in fungi.</title>
        <authorList>
            <person name="Schikora-Tamarit M.A."/>
            <person name="Marcet-Houben M."/>
            <person name="Nosek J."/>
            <person name="Gabaldon T."/>
        </authorList>
    </citation>
    <scope>NUCLEOTIDE SEQUENCE</scope>
    <source>
        <strain evidence="2">CBS2887</strain>
    </source>
</reference>
<keyword evidence="3" id="KW-1185">Reference proteome</keyword>
<proteinExistence type="predicted"/>